<dbReference type="PANTHER" id="PTHR38445:SF10">
    <property type="entry name" value="GNTR-FAMILY TRANSCRIPTIONAL REGULATOR"/>
    <property type="match status" value="1"/>
</dbReference>
<dbReference type="OrthoDB" id="742238at2"/>
<sequence length="343" mass="39462">MKPPKIIDVIRIDEFSSTPKYHQLANSILEAIQKDIVKKGDSMPSINEISFEFNIARVTVEKGYNYLRGLGVLGSVPGKGYYIKSTDYSQDLKIFLLFNKLSNHKKIIYDSFVEALGDQAAIDFYIYNNDFNLFKRLINNRKEDYTHYVIIPHFIDGEEMAYQVINTLPKEKLILLDKIVPQITGDFGAVYENFENDIYHALGQAIERLSKYTKLKIIFPENSYFPQEIIKGFENFCKNYAFDHEVVHSIENEDVMKGEAYVNLMEDDLVTLIDKIMGKQMILGQDVGIISYNETPLKRLILNGLTTISTDFKAMGKSTAELVLNNSKRHVENPFYLKLRSSL</sequence>
<evidence type="ECO:0000259" key="4">
    <source>
        <dbReference type="PROSITE" id="PS50949"/>
    </source>
</evidence>
<dbReference type="Pfam" id="PF00392">
    <property type="entry name" value="GntR"/>
    <property type="match status" value="1"/>
</dbReference>
<dbReference type="PROSITE" id="PS50949">
    <property type="entry name" value="HTH_GNTR"/>
    <property type="match status" value="1"/>
</dbReference>
<dbReference type="Proteomes" id="UP000199306">
    <property type="component" value="Unassembled WGS sequence"/>
</dbReference>
<dbReference type="Gene3D" id="1.10.10.10">
    <property type="entry name" value="Winged helix-like DNA-binding domain superfamily/Winged helix DNA-binding domain"/>
    <property type="match status" value="1"/>
</dbReference>
<dbReference type="GO" id="GO:0003700">
    <property type="term" value="F:DNA-binding transcription factor activity"/>
    <property type="evidence" value="ECO:0007669"/>
    <property type="project" value="InterPro"/>
</dbReference>
<dbReference type="STRING" id="1079859.SAMN04515674_101265"/>
<organism evidence="5 6">
    <name type="scientific">Pseudarcicella hirudinis</name>
    <dbReference type="NCBI Taxonomy" id="1079859"/>
    <lineage>
        <taxon>Bacteria</taxon>
        <taxon>Pseudomonadati</taxon>
        <taxon>Bacteroidota</taxon>
        <taxon>Cytophagia</taxon>
        <taxon>Cytophagales</taxon>
        <taxon>Flectobacillaceae</taxon>
        <taxon>Pseudarcicella</taxon>
    </lineage>
</organism>
<reference evidence="5 6" key="1">
    <citation type="submission" date="2016-10" db="EMBL/GenBank/DDBJ databases">
        <authorList>
            <person name="de Groot N.N."/>
        </authorList>
    </citation>
    <scope>NUCLEOTIDE SEQUENCE [LARGE SCALE GENOMIC DNA]</scope>
    <source>
        <strain evidence="6">E92,LMG 26720,CCM 7988</strain>
    </source>
</reference>
<dbReference type="GO" id="GO:0003677">
    <property type="term" value="F:DNA binding"/>
    <property type="evidence" value="ECO:0007669"/>
    <property type="project" value="UniProtKB-KW"/>
</dbReference>
<dbReference type="InterPro" id="IPR036390">
    <property type="entry name" value="WH_DNA-bd_sf"/>
</dbReference>
<evidence type="ECO:0000256" key="2">
    <source>
        <dbReference type="ARBA" id="ARBA00023125"/>
    </source>
</evidence>
<dbReference type="PANTHER" id="PTHR38445">
    <property type="entry name" value="HTH-TYPE TRANSCRIPTIONAL REPRESSOR YTRA"/>
    <property type="match status" value="1"/>
</dbReference>
<dbReference type="AlphaFoldDB" id="A0A1I5ME85"/>
<dbReference type="EMBL" id="FOXH01000001">
    <property type="protein sequence ID" value="SFP07885.1"/>
    <property type="molecule type" value="Genomic_DNA"/>
</dbReference>
<proteinExistence type="predicted"/>
<dbReference type="InterPro" id="IPR028082">
    <property type="entry name" value="Peripla_BP_I"/>
</dbReference>
<evidence type="ECO:0000256" key="1">
    <source>
        <dbReference type="ARBA" id="ARBA00023015"/>
    </source>
</evidence>
<keyword evidence="6" id="KW-1185">Reference proteome</keyword>
<dbReference type="RefSeq" id="WP_092010935.1">
    <property type="nucleotide sequence ID" value="NZ_FOXH01000001.1"/>
</dbReference>
<dbReference type="InterPro" id="IPR000524">
    <property type="entry name" value="Tscrpt_reg_HTH_GntR"/>
</dbReference>
<dbReference type="SMART" id="SM00345">
    <property type="entry name" value="HTH_GNTR"/>
    <property type="match status" value="1"/>
</dbReference>
<protein>
    <submittedName>
        <fullName evidence="5">DNA-binding transcriptional regulator, GntR family</fullName>
    </submittedName>
</protein>
<keyword evidence="2 5" id="KW-0238">DNA-binding</keyword>
<name>A0A1I5ME85_9BACT</name>
<feature type="domain" description="HTH gntR-type" evidence="4">
    <location>
        <begin position="18"/>
        <end position="86"/>
    </location>
</feature>
<evidence type="ECO:0000256" key="3">
    <source>
        <dbReference type="ARBA" id="ARBA00023163"/>
    </source>
</evidence>
<evidence type="ECO:0000313" key="6">
    <source>
        <dbReference type="Proteomes" id="UP000199306"/>
    </source>
</evidence>
<dbReference type="InterPro" id="IPR036388">
    <property type="entry name" value="WH-like_DNA-bd_sf"/>
</dbReference>
<evidence type="ECO:0000313" key="5">
    <source>
        <dbReference type="EMBL" id="SFP07885.1"/>
    </source>
</evidence>
<dbReference type="SUPFAM" id="SSF53822">
    <property type="entry name" value="Periplasmic binding protein-like I"/>
    <property type="match status" value="1"/>
</dbReference>
<accession>A0A1I5ME85</accession>
<keyword evidence="3" id="KW-0804">Transcription</keyword>
<gene>
    <name evidence="5" type="ORF">SAMN04515674_101265</name>
</gene>
<keyword evidence="1" id="KW-0805">Transcription regulation</keyword>
<dbReference type="SUPFAM" id="SSF46785">
    <property type="entry name" value="Winged helix' DNA-binding domain"/>
    <property type="match status" value="1"/>
</dbReference>
<dbReference type="CDD" id="cd07377">
    <property type="entry name" value="WHTH_GntR"/>
    <property type="match status" value="1"/>
</dbReference>
<dbReference type="Gene3D" id="3.40.50.2300">
    <property type="match status" value="2"/>
</dbReference>